<organism evidence="2 3">
    <name type="scientific">Senna tora</name>
    <dbReference type="NCBI Taxonomy" id="362788"/>
    <lineage>
        <taxon>Eukaryota</taxon>
        <taxon>Viridiplantae</taxon>
        <taxon>Streptophyta</taxon>
        <taxon>Embryophyta</taxon>
        <taxon>Tracheophyta</taxon>
        <taxon>Spermatophyta</taxon>
        <taxon>Magnoliopsida</taxon>
        <taxon>eudicotyledons</taxon>
        <taxon>Gunneridae</taxon>
        <taxon>Pentapetalae</taxon>
        <taxon>rosids</taxon>
        <taxon>fabids</taxon>
        <taxon>Fabales</taxon>
        <taxon>Fabaceae</taxon>
        <taxon>Caesalpinioideae</taxon>
        <taxon>Cassia clade</taxon>
        <taxon>Senna</taxon>
    </lineage>
</organism>
<gene>
    <name evidence="2" type="ORF">G2W53_021012</name>
</gene>
<evidence type="ECO:0000256" key="1">
    <source>
        <dbReference type="SAM" id="Phobius"/>
    </source>
</evidence>
<keyword evidence="1" id="KW-0812">Transmembrane</keyword>
<feature type="transmembrane region" description="Helical" evidence="1">
    <location>
        <begin position="82"/>
        <end position="99"/>
    </location>
</feature>
<keyword evidence="1" id="KW-1133">Transmembrane helix</keyword>
<sequence length="100" mass="11235">MISIYYKTIVIHSYIVHTIAHLRTHVGGRARELHRTVRGQVLELPHHVLHHFPLPLNLLADPLHYLRERPALAPRVLKPTKLLAALLLALLAAASTTAAR</sequence>
<dbReference type="AlphaFoldDB" id="A0A834TIK6"/>
<reference evidence="2" key="1">
    <citation type="submission" date="2020-09" db="EMBL/GenBank/DDBJ databases">
        <title>Genome-Enabled Discovery of Anthraquinone Biosynthesis in Senna tora.</title>
        <authorList>
            <person name="Kang S.-H."/>
            <person name="Pandey R.P."/>
            <person name="Lee C.-M."/>
            <person name="Sim J.-S."/>
            <person name="Jeong J.-T."/>
            <person name="Choi B.-S."/>
            <person name="Jung M."/>
            <person name="Ginzburg D."/>
            <person name="Zhao K."/>
            <person name="Won S.Y."/>
            <person name="Oh T.-J."/>
            <person name="Yu Y."/>
            <person name="Kim N.-H."/>
            <person name="Lee O.R."/>
            <person name="Lee T.-H."/>
            <person name="Bashyal P."/>
            <person name="Kim T.-S."/>
            <person name="Lee W.-H."/>
            <person name="Kawkins C."/>
            <person name="Kim C.-K."/>
            <person name="Kim J.S."/>
            <person name="Ahn B.O."/>
            <person name="Rhee S.Y."/>
            <person name="Sohng J.K."/>
        </authorList>
    </citation>
    <scope>NUCLEOTIDE SEQUENCE</scope>
    <source>
        <tissue evidence="2">Leaf</tissue>
    </source>
</reference>
<proteinExistence type="predicted"/>
<accession>A0A834TIK6</accession>
<protein>
    <submittedName>
        <fullName evidence="2">Uncharacterized protein</fullName>
    </submittedName>
</protein>
<dbReference type="EMBL" id="JAAIUW010000007">
    <property type="protein sequence ID" value="KAF7822868.1"/>
    <property type="molecule type" value="Genomic_DNA"/>
</dbReference>
<keyword evidence="3" id="KW-1185">Reference proteome</keyword>
<evidence type="ECO:0000313" key="2">
    <source>
        <dbReference type="EMBL" id="KAF7822868.1"/>
    </source>
</evidence>
<keyword evidence="1" id="KW-0472">Membrane</keyword>
<evidence type="ECO:0000313" key="3">
    <source>
        <dbReference type="Proteomes" id="UP000634136"/>
    </source>
</evidence>
<name>A0A834TIK6_9FABA</name>
<comment type="caution">
    <text evidence="2">The sequence shown here is derived from an EMBL/GenBank/DDBJ whole genome shotgun (WGS) entry which is preliminary data.</text>
</comment>
<dbReference type="Proteomes" id="UP000634136">
    <property type="component" value="Unassembled WGS sequence"/>
</dbReference>